<evidence type="ECO:0000256" key="1">
    <source>
        <dbReference type="SAM" id="MobiDB-lite"/>
    </source>
</evidence>
<feature type="region of interest" description="Disordered" evidence="1">
    <location>
        <begin position="91"/>
        <end position="136"/>
    </location>
</feature>
<feature type="region of interest" description="Disordered" evidence="1">
    <location>
        <begin position="187"/>
        <end position="241"/>
    </location>
</feature>
<dbReference type="Proteomes" id="UP000606194">
    <property type="component" value="Unassembled WGS sequence"/>
</dbReference>
<evidence type="ECO:0000313" key="3">
    <source>
        <dbReference type="Proteomes" id="UP000606194"/>
    </source>
</evidence>
<sequence length="241" mass="25241">MPNSHLITLIDAYDEAELVETGRRVAGSPEVFPIGANLSFVLPLSQDEVFVHTCAVTAGPWPSGRRVTPQPCRPVGRGTPIKAVRTCPVDQVTGTRRHPEQRRLSAITQRDSPGPGTSRSPAAPTGTPPCGGSADLTERALSDNIELGVVLRDPYVVEPLVYHFPWLPAPENKVMRPVCRLAGGMPDRWSRGPGARGHPALASLGVTSGRPRPSSSPGSSPGSSAGSSPRSPGPSSGSASR</sequence>
<protein>
    <submittedName>
        <fullName evidence="2">Uncharacterized protein</fullName>
    </submittedName>
</protein>
<name>A0A918L1R1_9ACTN</name>
<organism evidence="2 3">
    <name type="scientific">Streptomyces humidus</name>
    <dbReference type="NCBI Taxonomy" id="52259"/>
    <lineage>
        <taxon>Bacteria</taxon>
        <taxon>Bacillati</taxon>
        <taxon>Actinomycetota</taxon>
        <taxon>Actinomycetes</taxon>
        <taxon>Kitasatosporales</taxon>
        <taxon>Streptomycetaceae</taxon>
        <taxon>Streptomyces</taxon>
    </lineage>
</organism>
<feature type="compositionally biased region" description="Polar residues" evidence="1">
    <location>
        <begin position="106"/>
        <end position="119"/>
    </location>
</feature>
<dbReference type="EMBL" id="BMTL01000004">
    <property type="protein sequence ID" value="GGR74021.1"/>
    <property type="molecule type" value="Genomic_DNA"/>
</dbReference>
<dbReference type="AlphaFoldDB" id="A0A918L1R1"/>
<evidence type="ECO:0000313" key="2">
    <source>
        <dbReference type="EMBL" id="GGR74021.1"/>
    </source>
</evidence>
<keyword evidence="3" id="KW-1185">Reference proteome</keyword>
<feature type="compositionally biased region" description="Low complexity" evidence="1">
    <location>
        <begin position="120"/>
        <end position="134"/>
    </location>
</feature>
<comment type="caution">
    <text evidence="2">The sequence shown here is derived from an EMBL/GenBank/DDBJ whole genome shotgun (WGS) entry which is preliminary data.</text>
</comment>
<proteinExistence type="predicted"/>
<feature type="compositionally biased region" description="Low complexity" evidence="1">
    <location>
        <begin position="208"/>
        <end position="241"/>
    </location>
</feature>
<reference evidence="2" key="1">
    <citation type="journal article" date="2014" name="Int. J. Syst. Evol. Microbiol.">
        <title>Complete genome sequence of Corynebacterium casei LMG S-19264T (=DSM 44701T), isolated from a smear-ripened cheese.</title>
        <authorList>
            <consortium name="US DOE Joint Genome Institute (JGI-PGF)"/>
            <person name="Walter F."/>
            <person name="Albersmeier A."/>
            <person name="Kalinowski J."/>
            <person name="Ruckert C."/>
        </authorList>
    </citation>
    <scope>NUCLEOTIDE SEQUENCE</scope>
    <source>
        <strain evidence="2">JCM 4386</strain>
    </source>
</reference>
<gene>
    <name evidence="2" type="ORF">GCM10010269_11260</name>
</gene>
<reference evidence="2" key="2">
    <citation type="submission" date="2020-09" db="EMBL/GenBank/DDBJ databases">
        <authorList>
            <person name="Sun Q."/>
            <person name="Ohkuma M."/>
        </authorList>
    </citation>
    <scope>NUCLEOTIDE SEQUENCE</scope>
    <source>
        <strain evidence="2">JCM 4386</strain>
    </source>
</reference>
<accession>A0A918L1R1</accession>